<name>A0ABX9KD33_9FUSO</name>
<gene>
    <name evidence="1" type="ORF">DYH56_15540</name>
</gene>
<sequence length="64" mass="7481">MKKELKINLTKSGKKYHRERCRYNKNTRAMSVGEARGIRIRSLEGLWRVGNFININNVIKFEGG</sequence>
<dbReference type="RefSeq" id="WP_114643772.1">
    <property type="nucleotide sequence ID" value="NZ_JAACIO010000011.1"/>
</dbReference>
<evidence type="ECO:0000313" key="2">
    <source>
        <dbReference type="Proteomes" id="UP000263486"/>
    </source>
</evidence>
<protein>
    <submittedName>
        <fullName evidence="1">Uncharacterized protein</fullName>
    </submittedName>
</protein>
<reference evidence="1 2" key="1">
    <citation type="submission" date="2018-08" db="EMBL/GenBank/DDBJ databases">
        <title>Draft genome sequence of Psychrilyobacter sp. strain SD5 isolated from Black Sea water.</title>
        <authorList>
            <person name="Yadav S."/>
            <person name="Villanueva L."/>
            <person name="Damste J.S.S."/>
        </authorList>
    </citation>
    <scope>NUCLEOTIDE SEQUENCE [LARGE SCALE GENOMIC DNA]</scope>
    <source>
        <strain evidence="1 2">SD5</strain>
    </source>
</reference>
<accession>A0ABX9KD33</accession>
<keyword evidence="2" id="KW-1185">Reference proteome</keyword>
<dbReference type="Proteomes" id="UP000263486">
    <property type="component" value="Unassembled WGS sequence"/>
</dbReference>
<evidence type="ECO:0000313" key="1">
    <source>
        <dbReference type="EMBL" id="REI39243.1"/>
    </source>
</evidence>
<organism evidence="1 2">
    <name type="scientific">Psychrilyobacter piezotolerans</name>
    <dbReference type="NCBI Taxonomy" id="2293438"/>
    <lineage>
        <taxon>Bacteria</taxon>
        <taxon>Fusobacteriati</taxon>
        <taxon>Fusobacteriota</taxon>
        <taxon>Fusobacteriia</taxon>
        <taxon>Fusobacteriales</taxon>
        <taxon>Fusobacteriaceae</taxon>
        <taxon>Psychrilyobacter</taxon>
    </lineage>
</organism>
<dbReference type="EMBL" id="QUAJ01000063">
    <property type="protein sequence ID" value="REI39243.1"/>
    <property type="molecule type" value="Genomic_DNA"/>
</dbReference>
<proteinExistence type="predicted"/>
<comment type="caution">
    <text evidence="1">The sequence shown here is derived from an EMBL/GenBank/DDBJ whole genome shotgun (WGS) entry which is preliminary data.</text>
</comment>